<evidence type="ECO:0000313" key="1">
    <source>
        <dbReference type="EMBL" id="KKZ10602.1"/>
    </source>
</evidence>
<organism evidence="1 2">
    <name type="scientific">Candidatus Synechococcus spongiarum 15L</name>
    <dbReference type="NCBI Taxonomy" id="1608419"/>
    <lineage>
        <taxon>Bacteria</taxon>
        <taxon>Bacillati</taxon>
        <taxon>Cyanobacteriota</taxon>
        <taxon>Cyanophyceae</taxon>
        <taxon>Synechococcales</taxon>
        <taxon>Synechococcaceae</taxon>
        <taxon>Synechococcus</taxon>
    </lineage>
</organism>
<accession>A0A0G8ASP4</accession>
<protein>
    <submittedName>
        <fullName evidence="1">Uncharacterized protein</fullName>
    </submittedName>
</protein>
<dbReference type="Proteomes" id="UP000035037">
    <property type="component" value="Unassembled WGS sequence"/>
</dbReference>
<sequence>MGKGGQAGNCCINIVCGGEGQPHPNLLWLVPVFRGEGEGIRGNAKSVRMVAGNADGHPSFRLFTQLDRVFIIIFIQNVVQTLLNRFNSVSTR</sequence>
<comment type="caution">
    <text evidence="1">The sequence shown here is derived from an EMBL/GenBank/DDBJ whole genome shotgun (WGS) entry which is preliminary data.</text>
</comment>
<evidence type="ECO:0000313" key="2">
    <source>
        <dbReference type="Proteomes" id="UP000035037"/>
    </source>
</evidence>
<name>A0A0G8ASP4_9SYNE</name>
<reference evidence="1 2" key="2">
    <citation type="submission" date="2015-05" db="EMBL/GenBank/DDBJ databases">
        <title>Lifestyle Evolution in Cyanobacterial Symbionts of Sponges.</title>
        <authorList>
            <person name="Burgsdorf I."/>
            <person name="Slaby B.M."/>
            <person name="Handley K.M."/>
            <person name="Haber M."/>
            <person name="Blom J."/>
            <person name="Marshall C.W."/>
            <person name="Gilbert J.A."/>
            <person name="Hentschel U."/>
            <person name="Steindler L."/>
        </authorList>
    </citation>
    <scope>NUCLEOTIDE SEQUENCE [LARGE SCALE GENOMIC DNA]</scope>
    <source>
        <strain evidence="1">15L</strain>
    </source>
</reference>
<dbReference type="EMBL" id="JYFQ01000173">
    <property type="protein sequence ID" value="KKZ10602.1"/>
    <property type="molecule type" value="Genomic_DNA"/>
</dbReference>
<gene>
    <name evidence="1" type="ORF">TQ37_08480</name>
</gene>
<dbReference type="AlphaFoldDB" id="A0A0G8ASP4"/>
<reference evidence="1 2" key="1">
    <citation type="submission" date="2015-02" db="EMBL/GenBank/DDBJ databases">
        <authorList>
            <person name="Slaby B."/>
            <person name="Hentschel U."/>
        </authorList>
    </citation>
    <scope>NUCLEOTIDE SEQUENCE [LARGE SCALE GENOMIC DNA]</scope>
    <source>
        <strain evidence="1">15L</strain>
    </source>
</reference>
<proteinExistence type="predicted"/>